<keyword evidence="4 6" id="KW-0975">Bacterial flagellum</keyword>
<evidence type="ECO:0000256" key="3">
    <source>
        <dbReference type="ARBA" id="ARBA00014376"/>
    </source>
</evidence>
<reference evidence="8 9" key="1">
    <citation type="journal article" date="2017" name="Water Res.">
        <title>Comammox in drinking water systems.</title>
        <authorList>
            <person name="Wang Y."/>
            <person name="Ma L."/>
            <person name="Mao Y."/>
            <person name="Jiang X."/>
            <person name="Xia Y."/>
            <person name="Yu K."/>
            <person name="Li B."/>
            <person name="Zhang T."/>
        </authorList>
    </citation>
    <scope>NUCLEOTIDE SEQUENCE [LARGE SCALE GENOMIC DNA]</scope>
    <source>
        <strain evidence="8">SG_bin8</strain>
    </source>
</reference>
<dbReference type="PIRSF" id="PIRSF002889">
    <property type="entry name" value="Rod_FlgB"/>
    <property type="match status" value="1"/>
</dbReference>
<sequence length="128" mass="13994">MAVNETSLLSMLKTKMHWHNERQNILAENVANSDTPRFKARDLKTLTFEVPQALAPQRTNGQHLASFGPGVSGGEATKASVFETRPSGNAVVLEDEMLKLGQNQADYQAAATLYQKGIGLLRTAIGRR</sequence>
<feature type="domain" description="Flagellar basal body rod protein N-terminal" evidence="7">
    <location>
        <begin position="22"/>
        <end position="39"/>
    </location>
</feature>
<gene>
    <name evidence="8" type="ORF">A4S15_04875</name>
</gene>
<evidence type="ECO:0000256" key="6">
    <source>
        <dbReference type="PIRNR" id="PIRNR002889"/>
    </source>
</evidence>
<comment type="subunit">
    <text evidence="6">The basal body constitutes a major portion of the flagellar organelle and consists of a number of rings mounted on a central rod.</text>
</comment>
<dbReference type="AlphaFoldDB" id="A0A1W9I1E5"/>
<dbReference type="Proteomes" id="UP000192872">
    <property type="component" value="Unassembled WGS sequence"/>
</dbReference>
<proteinExistence type="inferred from homology"/>
<name>A0A1W9I1E5_9HYPH</name>
<dbReference type="RefSeq" id="WP_376802669.1">
    <property type="nucleotide sequence ID" value="NZ_DBNB01000014.1"/>
</dbReference>
<comment type="caution">
    <text evidence="8">The sequence shown here is derived from an EMBL/GenBank/DDBJ whole genome shotgun (WGS) entry which is preliminary data.</text>
</comment>
<comment type="function">
    <text evidence="5 6">Structural component of flagellum, the bacterial motility apparatus. Part of the rod structure of flagellar basal body.</text>
</comment>
<accession>A0A1W9I1E5</accession>
<dbReference type="InterPro" id="IPR006300">
    <property type="entry name" value="FlgB"/>
</dbReference>
<evidence type="ECO:0000256" key="1">
    <source>
        <dbReference type="ARBA" id="ARBA00004117"/>
    </source>
</evidence>
<dbReference type="STRING" id="1827387.A4S15_04875"/>
<evidence type="ECO:0000313" key="9">
    <source>
        <dbReference type="Proteomes" id="UP000192872"/>
    </source>
</evidence>
<dbReference type="Pfam" id="PF00460">
    <property type="entry name" value="Flg_bb_rod"/>
    <property type="match status" value="1"/>
</dbReference>
<evidence type="ECO:0000256" key="4">
    <source>
        <dbReference type="ARBA" id="ARBA00023143"/>
    </source>
</evidence>
<dbReference type="InterPro" id="IPR001444">
    <property type="entry name" value="Flag_bb_rod_N"/>
</dbReference>
<comment type="similarity">
    <text evidence="2 6">Belongs to the flagella basal body rod proteins family.</text>
</comment>
<dbReference type="GO" id="GO:0030694">
    <property type="term" value="C:bacterial-type flagellum basal body, rod"/>
    <property type="evidence" value="ECO:0007669"/>
    <property type="project" value="InterPro"/>
</dbReference>
<dbReference type="GO" id="GO:0071973">
    <property type="term" value="P:bacterial-type flagellum-dependent cell motility"/>
    <property type="evidence" value="ECO:0007669"/>
    <property type="project" value="InterPro"/>
</dbReference>
<organism evidence="8 9">
    <name type="scientific">Candidatus Raskinella chloraquaticus</name>
    <dbReference type="NCBI Taxonomy" id="1951219"/>
    <lineage>
        <taxon>Bacteria</taxon>
        <taxon>Pseudomonadati</taxon>
        <taxon>Pseudomonadota</taxon>
        <taxon>Alphaproteobacteria</taxon>
        <taxon>Hyphomicrobiales</taxon>
        <taxon>Phreatobacteraceae</taxon>
        <taxon>Candidatus Raskinella</taxon>
    </lineage>
</organism>
<evidence type="ECO:0000256" key="5">
    <source>
        <dbReference type="ARBA" id="ARBA00024934"/>
    </source>
</evidence>
<comment type="subcellular location">
    <subcellularLocation>
        <location evidence="1 6">Bacterial flagellum basal body</location>
    </subcellularLocation>
</comment>
<evidence type="ECO:0000313" key="8">
    <source>
        <dbReference type="EMBL" id="OQW53586.1"/>
    </source>
</evidence>
<evidence type="ECO:0000259" key="7">
    <source>
        <dbReference type="Pfam" id="PF00460"/>
    </source>
</evidence>
<evidence type="ECO:0000256" key="2">
    <source>
        <dbReference type="ARBA" id="ARBA00009677"/>
    </source>
</evidence>
<dbReference type="EMBL" id="LWDL01000008">
    <property type="protein sequence ID" value="OQW53586.1"/>
    <property type="molecule type" value="Genomic_DNA"/>
</dbReference>
<protein>
    <recommendedName>
        <fullName evidence="3 6">Flagellar basal body rod protein FlgB</fullName>
    </recommendedName>
</protein>